<dbReference type="EMBL" id="BAABBN010000007">
    <property type="protein sequence ID" value="GAA3926941.1"/>
    <property type="molecule type" value="Genomic_DNA"/>
</dbReference>
<comment type="function">
    <text evidence="2">Pyridoxal 5'-phosphate (PLP)-binding protein, which is involved in PLP homeostasis.</text>
</comment>
<feature type="modified residue" description="N6-(pyridoxal phosphate)lysine" evidence="2">
    <location>
        <position position="32"/>
    </location>
</feature>
<sequence>MSTLSERYQWVCEQIDVASANRQHVSLLAVSKTRSSDEVLDLHRLGQVAFGENYIQEAVDKINDLKEHNIEWHFIGPLQSNKSRLAAENFAWVHTVDRLKIAKRLSDQRPAEQPPLNICLQINIDQEDSKSGFLADEVVQVAVEVSRLPNLSLRGLMAIPKADTTEAEQTRSFQKMADLLQTINQTLSQENPDHRPLDTLSMGMSSDMATAIHCGATVVRIGTAIFGPRPVSPRPAETKQDDH</sequence>
<gene>
    <name evidence="5" type="ORF">GCM10022277_23890</name>
</gene>
<proteinExistence type="inferred from homology"/>
<comment type="similarity">
    <text evidence="2 3">Belongs to the pyridoxal phosphate-binding protein YggS/PROSC family.</text>
</comment>
<dbReference type="InterPro" id="IPR001608">
    <property type="entry name" value="Ala_racemase_N"/>
</dbReference>
<dbReference type="HAMAP" id="MF_02087">
    <property type="entry name" value="PLP_homeostasis"/>
    <property type="match status" value="1"/>
</dbReference>
<keyword evidence="1 2" id="KW-0663">Pyridoxal phosphate</keyword>
<organism evidence="5 6">
    <name type="scientific">Litoribacillus peritrichatus</name>
    <dbReference type="NCBI Taxonomy" id="718191"/>
    <lineage>
        <taxon>Bacteria</taxon>
        <taxon>Pseudomonadati</taxon>
        <taxon>Pseudomonadota</taxon>
        <taxon>Gammaproteobacteria</taxon>
        <taxon>Oceanospirillales</taxon>
        <taxon>Oceanospirillaceae</taxon>
        <taxon>Litoribacillus</taxon>
    </lineage>
</organism>
<protein>
    <recommendedName>
        <fullName evidence="2">Pyridoxal phosphate homeostasis protein</fullName>
        <shortName evidence="2">PLP homeostasis protein</shortName>
    </recommendedName>
</protein>
<dbReference type="PANTHER" id="PTHR10146:SF14">
    <property type="entry name" value="PYRIDOXAL PHOSPHATE HOMEOSTASIS PROTEIN"/>
    <property type="match status" value="1"/>
</dbReference>
<keyword evidence="6" id="KW-1185">Reference proteome</keyword>
<dbReference type="Proteomes" id="UP001501565">
    <property type="component" value="Unassembled WGS sequence"/>
</dbReference>
<dbReference type="NCBIfam" id="TIGR00044">
    <property type="entry name" value="YggS family pyridoxal phosphate-dependent enzyme"/>
    <property type="match status" value="1"/>
</dbReference>
<dbReference type="Pfam" id="PF01168">
    <property type="entry name" value="Ala_racemase_N"/>
    <property type="match status" value="1"/>
</dbReference>
<evidence type="ECO:0000313" key="6">
    <source>
        <dbReference type="Proteomes" id="UP001501565"/>
    </source>
</evidence>
<dbReference type="SUPFAM" id="SSF51419">
    <property type="entry name" value="PLP-binding barrel"/>
    <property type="match status" value="1"/>
</dbReference>
<dbReference type="InterPro" id="IPR029066">
    <property type="entry name" value="PLP-binding_barrel"/>
</dbReference>
<dbReference type="PIRSF" id="PIRSF004848">
    <property type="entry name" value="YBL036c_PLPDEIII"/>
    <property type="match status" value="1"/>
</dbReference>
<reference evidence="6" key="1">
    <citation type="journal article" date="2019" name="Int. J. Syst. Evol. Microbiol.">
        <title>The Global Catalogue of Microorganisms (GCM) 10K type strain sequencing project: providing services to taxonomists for standard genome sequencing and annotation.</title>
        <authorList>
            <consortium name="The Broad Institute Genomics Platform"/>
            <consortium name="The Broad Institute Genome Sequencing Center for Infectious Disease"/>
            <person name="Wu L."/>
            <person name="Ma J."/>
        </authorList>
    </citation>
    <scope>NUCLEOTIDE SEQUENCE [LARGE SCALE GENOMIC DNA]</scope>
    <source>
        <strain evidence="6">JCM 17551</strain>
    </source>
</reference>
<accession>A0ABP7MSC5</accession>
<dbReference type="InterPro" id="IPR011078">
    <property type="entry name" value="PyrdxlP_homeostasis"/>
</dbReference>
<dbReference type="Gene3D" id="3.20.20.10">
    <property type="entry name" value="Alanine racemase"/>
    <property type="match status" value="1"/>
</dbReference>
<evidence type="ECO:0000313" key="5">
    <source>
        <dbReference type="EMBL" id="GAA3926941.1"/>
    </source>
</evidence>
<evidence type="ECO:0000256" key="3">
    <source>
        <dbReference type="RuleBase" id="RU004514"/>
    </source>
</evidence>
<comment type="caution">
    <text evidence="5">The sequence shown here is derived from an EMBL/GenBank/DDBJ whole genome shotgun (WGS) entry which is preliminary data.</text>
</comment>
<evidence type="ECO:0000256" key="1">
    <source>
        <dbReference type="ARBA" id="ARBA00022898"/>
    </source>
</evidence>
<dbReference type="PANTHER" id="PTHR10146">
    <property type="entry name" value="PROLINE SYNTHETASE CO-TRANSCRIBED BACTERIAL HOMOLOG PROTEIN"/>
    <property type="match status" value="1"/>
</dbReference>
<name>A0ABP7MSC5_9GAMM</name>
<feature type="domain" description="Alanine racemase N-terminal" evidence="4">
    <location>
        <begin position="24"/>
        <end position="230"/>
    </location>
</feature>
<dbReference type="CDD" id="cd06824">
    <property type="entry name" value="PLPDE_III_Yggs_like"/>
    <property type="match status" value="1"/>
</dbReference>
<evidence type="ECO:0000256" key="2">
    <source>
        <dbReference type="HAMAP-Rule" id="MF_02087"/>
    </source>
</evidence>
<evidence type="ECO:0000259" key="4">
    <source>
        <dbReference type="Pfam" id="PF01168"/>
    </source>
</evidence>
<dbReference type="RefSeq" id="WP_344798763.1">
    <property type="nucleotide sequence ID" value="NZ_BAABBN010000007.1"/>
</dbReference>